<proteinExistence type="predicted"/>
<dbReference type="Pfam" id="PF05565">
    <property type="entry name" value="Sipho_Gp157"/>
    <property type="match status" value="1"/>
</dbReference>
<protein>
    <submittedName>
        <fullName evidence="1">Siphovirus Gp157 family protein</fullName>
    </submittedName>
</protein>
<dbReference type="InterPro" id="IPR008840">
    <property type="entry name" value="Sipho_Gp157"/>
</dbReference>
<dbReference type="EMBL" id="AP027924">
    <property type="protein sequence ID" value="BED91705.1"/>
    <property type="molecule type" value="Genomic_DNA"/>
</dbReference>
<accession>A0AA48IGR6</accession>
<dbReference type="Proteomes" id="UP001337580">
    <property type="component" value="Chromosome"/>
</dbReference>
<dbReference type="AlphaFoldDB" id="A0AA48IGR6"/>
<organism evidence="1">
    <name type="scientific">Candidatus Improbicoccus pseudotrichonymphae</name>
    <dbReference type="NCBI Taxonomy" id="3033792"/>
    <lineage>
        <taxon>Bacteria</taxon>
        <taxon>Bacillati</taxon>
        <taxon>Bacillota</taxon>
        <taxon>Clostridia</taxon>
        <taxon>Candidatus Improbicoccus</taxon>
    </lineage>
</organism>
<name>A0AA48IGR6_9FIRM</name>
<gene>
    <name evidence="1" type="ORF">CfP315_0217</name>
</gene>
<sequence>MKLYEISNVFNSLLEDYENELMSHEIFEEELNLINCEFEEKADNIACYIKNLEAEQLAIKNEVDSLNKRRITKFKTLERLKDYLKKEMQFIKKDKIESSKNKITIKKNPPSIEIDDGFIIWAIKNDEKLLKYKVPEPDKVKIKEKLNDGKELPYVRLIQNERIEIK</sequence>
<reference evidence="1" key="1">
    <citation type="journal article" date="2023" name="ISME J.">
        <title>Emergence of putative energy parasites within Clostridia revealed by genome analysis of a novel endosymbiotic clade.</title>
        <authorList>
            <person name="Takahashi K."/>
            <person name="Kuwahara H."/>
            <person name="Horikawa Y."/>
            <person name="Izawa K."/>
            <person name="Kato D."/>
            <person name="Inagaki T."/>
            <person name="Yuki M."/>
            <person name="Ohkuma M."/>
            <person name="Hongoh Y."/>
        </authorList>
    </citation>
    <scope>NUCLEOTIDE SEQUENCE</scope>
    <source>
        <strain evidence="1">CfP3-15</strain>
    </source>
</reference>
<evidence type="ECO:0000313" key="1">
    <source>
        <dbReference type="EMBL" id="BED91705.1"/>
    </source>
</evidence>
<dbReference type="KEGG" id="ips:CfP315_0217"/>